<reference evidence="2" key="1">
    <citation type="submission" date="2018-06" db="EMBL/GenBank/DDBJ databases">
        <authorList>
            <person name="Zhirakovskaya E."/>
        </authorList>
    </citation>
    <scope>NUCLEOTIDE SEQUENCE</scope>
</reference>
<feature type="transmembrane region" description="Helical" evidence="1">
    <location>
        <begin position="118"/>
        <end position="142"/>
    </location>
</feature>
<keyword evidence="1" id="KW-0472">Membrane</keyword>
<gene>
    <name evidence="2" type="ORF">MNBD_ACTINO01-2482</name>
</gene>
<protein>
    <submittedName>
        <fullName evidence="2">Uncharacterized protein</fullName>
    </submittedName>
</protein>
<feature type="transmembrane region" description="Helical" evidence="1">
    <location>
        <begin position="32"/>
        <end position="50"/>
    </location>
</feature>
<proteinExistence type="predicted"/>
<feature type="transmembrane region" description="Helical" evidence="1">
    <location>
        <begin position="62"/>
        <end position="80"/>
    </location>
</feature>
<feature type="transmembrane region" description="Helical" evidence="1">
    <location>
        <begin position="86"/>
        <end position="106"/>
    </location>
</feature>
<accession>A0A3B0SM38</accession>
<organism evidence="2">
    <name type="scientific">hydrothermal vent metagenome</name>
    <dbReference type="NCBI Taxonomy" id="652676"/>
    <lineage>
        <taxon>unclassified sequences</taxon>
        <taxon>metagenomes</taxon>
        <taxon>ecological metagenomes</taxon>
    </lineage>
</organism>
<evidence type="ECO:0000313" key="2">
    <source>
        <dbReference type="EMBL" id="VAW06498.1"/>
    </source>
</evidence>
<dbReference type="AlphaFoldDB" id="A0A3B0SM38"/>
<keyword evidence="1" id="KW-0812">Transmembrane</keyword>
<sequence length="170" mass="17812">MTGNRWLAIIVGTMIVALTLWFGFLAIPSNQIVGLGIVGVGLAFAMYSVAGFSGVDDPMGTGFTAALIALVSGITMAIMFRSTAMPVFIVLAPVVAISLGGTRALAPTRDKQRNTVRLGVSAALAIALWLVFIVEPTAYGLVAPLLPLPALGIADRIYDRGRQIVDEPVE</sequence>
<dbReference type="EMBL" id="UOEI01000474">
    <property type="protein sequence ID" value="VAW06498.1"/>
    <property type="molecule type" value="Genomic_DNA"/>
</dbReference>
<keyword evidence="1" id="KW-1133">Transmembrane helix</keyword>
<feature type="transmembrane region" description="Helical" evidence="1">
    <location>
        <begin position="7"/>
        <end position="26"/>
    </location>
</feature>
<name>A0A3B0SM38_9ZZZZ</name>
<evidence type="ECO:0000256" key="1">
    <source>
        <dbReference type="SAM" id="Phobius"/>
    </source>
</evidence>